<evidence type="ECO:0000313" key="9">
    <source>
        <dbReference type="Proteomes" id="UP000318571"/>
    </source>
</evidence>
<dbReference type="PANTHER" id="PTHR46641:SF2">
    <property type="entry name" value="FMRFAMIDE RECEPTOR"/>
    <property type="match status" value="1"/>
</dbReference>
<dbReference type="Gene3D" id="1.20.1070.10">
    <property type="entry name" value="Rhodopsin 7-helix transmembrane proteins"/>
    <property type="match status" value="1"/>
</dbReference>
<evidence type="ECO:0000256" key="4">
    <source>
        <dbReference type="ARBA" id="ARBA00022989"/>
    </source>
</evidence>
<dbReference type="GO" id="GO:0004930">
    <property type="term" value="F:G protein-coupled receptor activity"/>
    <property type="evidence" value="ECO:0007669"/>
    <property type="project" value="InterPro"/>
</dbReference>
<feature type="domain" description="G-protein coupled receptors family 1 profile" evidence="7">
    <location>
        <begin position="35"/>
        <end position="299"/>
    </location>
</feature>
<dbReference type="PRINTS" id="PR00237">
    <property type="entry name" value="GPCRRHODOPSN"/>
</dbReference>
<comment type="subcellular location">
    <subcellularLocation>
        <location evidence="1">Membrane</location>
    </subcellularLocation>
</comment>
<feature type="transmembrane region" description="Helical" evidence="6">
    <location>
        <begin position="245"/>
        <end position="266"/>
    </location>
</feature>
<feature type="transmembrane region" description="Helical" evidence="6">
    <location>
        <begin position="20"/>
        <end position="43"/>
    </location>
</feature>
<keyword evidence="4 6" id="KW-1133">Transmembrane helix</keyword>
<dbReference type="Pfam" id="PF00001">
    <property type="entry name" value="7tm_1"/>
    <property type="match status" value="1"/>
</dbReference>
<feature type="transmembrane region" description="Helical" evidence="6">
    <location>
        <begin position="201"/>
        <end position="224"/>
    </location>
</feature>
<feature type="transmembrane region" description="Helical" evidence="6">
    <location>
        <begin position="286"/>
        <end position="302"/>
    </location>
</feature>
<evidence type="ECO:0000256" key="1">
    <source>
        <dbReference type="ARBA" id="ARBA00004370"/>
    </source>
</evidence>
<protein>
    <recommendedName>
        <fullName evidence="7">G-protein coupled receptors family 1 profile domain-containing protein</fullName>
    </recommendedName>
</protein>
<dbReference type="InterPro" id="IPR017452">
    <property type="entry name" value="GPCR_Rhodpsn_7TM"/>
</dbReference>
<keyword evidence="9" id="KW-1185">Reference proteome</keyword>
<evidence type="ECO:0000256" key="2">
    <source>
        <dbReference type="ARBA" id="ARBA00010663"/>
    </source>
</evidence>
<comment type="caution">
    <text evidence="8">The sequence shown here is derived from an EMBL/GenBank/DDBJ whole genome shotgun (WGS) entry which is preliminary data.</text>
</comment>
<sequence>MNRSETFMEPENFVTFELVVHGFLVLIIGTIGIIGNIFCLLVLCRPSMRNSINCLFIGLAFIDILLILSAFVMFSLPAFQVYVERKFMWNVIDVYQYTTPFVYPIAMITQTASVYMTLTIALERYLVVCLPLKSRSICTYGRAKRCVFTVIIFSTSYNVTRFLEYSFETFVIDEERGITVTFLQSTDLRENPLYISIYINWLYMVFMCLVPFSVLFLVNLRIAWGIRQARMERSRISSSQRNEESLAIMLMVIVFIFIACNTPAMISNIMETFQIQAVKLTQISNLLIVFNSSISIFIYTTFSRKFRRILLQVWHRKRPEDDVLFRWKAEGGPNLTGNRSTRTISARRGARVLTATTSLEFQREISS</sequence>
<organism evidence="8 9">
    <name type="scientific">Tigriopus californicus</name>
    <name type="common">Marine copepod</name>
    <dbReference type="NCBI Taxonomy" id="6832"/>
    <lineage>
        <taxon>Eukaryota</taxon>
        <taxon>Metazoa</taxon>
        <taxon>Ecdysozoa</taxon>
        <taxon>Arthropoda</taxon>
        <taxon>Crustacea</taxon>
        <taxon>Multicrustacea</taxon>
        <taxon>Hexanauplia</taxon>
        <taxon>Copepoda</taxon>
        <taxon>Harpacticoida</taxon>
        <taxon>Harpacticidae</taxon>
        <taxon>Tigriopus</taxon>
    </lineage>
</organism>
<dbReference type="CDD" id="cd14978">
    <property type="entry name" value="7tmA_FMRFamide_R-like"/>
    <property type="match status" value="1"/>
</dbReference>
<name>A0A553NDF0_TIGCA</name>
<evidence type="ECO:0000256" key="3">
    <source>
        <dbReference type="ARBA" id="ARBA00022692"/>
    </source>
</evidence>
<comment type="similarity">
    <text evidence="2">Belongs to the G-protein coupled receptor 1 family.</text>
</comment>
<feature type="transmembrane region" description="Helical" evidence="6">
    <location>
        <begin position="101"/>
        <end position="122"/>
    </location>
</feature>
<evidence type="ECO:0000313" key="8">
    <source>
        <dbReference type="EMBL" id="TRY63470.1"/>
    </source>
</evidence>
<reference evidence="8 9" key="1">
    <citation type="journal article" date="2018" name="Nat. Ecol. Evol.">
        <title>Genomic signatures of mitonuclear coevolution across populations of Tigriopus californicus.</title>
        <authorList>
            <person name="Barreto F.S."/>
            <person name="Watson E.T."/>
            <person name="Lima T.G."/>
            <person name="Willett C.S."/>
            <person name="Edmands S."/>
            <person name="Li W."/>
            <person name="Burton R.S."/>
        </authorList>
    </citation>
    <scope>NUCLEOTIDE SEQUENCE [LARGE SCALE GENOMIC DNA]</scope>
    <source>
        <strain evidence="8 9">San Diego</strain>
    </source>
</reference>
<dbReference type="PROSITE" id="PS50262">
    <property type="entry name" value="G_PROTEIN_RECEP_F1_2"/>
    <property type="match status" value="1"/>
</dbReference>
<dbReference type="OMA" id="WEYRIDD"/>
<evidence type="ECO:0000256" key="5">
    <source>
        <dbReference type="ARBA" id="ARBA00023136"/>
    </source>
</evidence>
<dbReference type="InterPro" id="IPR000276">
    <property type="entry name" value="GPCR_Rhodpsn"/>
</dbReference>
<feature type="transmembrane region" description="Helical" evidence="6">
    <location>
        <begin position="143"/>
        <end position="160"/>
    </location>
</feature>
<dbReference type="GO" id="GO:0016020">
    <property type="term" value="C:membrane"/>
    <property type="evidence" value="ECO:0007669"/>
    <property type="project" value="UniProtKB-SubCell"/>
</dbReference>
<evidence type="ECO:0000259" key="7">
    <source>
        <dbReference type="PROSITE" id="PS50262"/>
    </source>
</evidence>
<dbReference type="AlphaFoldDB" id="A0A553NDF0"/>
<feature type="transmembrane region" description="Helical" evidence="6">
    <location>
        <begin position="55"/>
        <end position="81"/>
    </location>
</feature>
<dbReference type="OrthoDB" id="6362912at2759"/>
<dbReference type="Proteomes" id="UP000318571">
    <property type="component" value="Chromosome 10"/>
</dbReference>
<dbReference type="PANTHER" id="PTHR46641">
    <property type="entry name" value="FMRFAMIDE RECEPTOR-RELATED"/>
    <property type="match status" value="1"/>
</dbReference>
<dbReference type="SUPFAM" id="SSF81321">
    <property type="entry name" value="Family A G protein-coupled receptor-like"/>
    <property type="match status" value="1"/>
</dbReference>
<dbReference type="SMART" id="SM01381">
    <property type="entry name" value="7TM_GPCR_Srsx"/>
    <property type="match status" value="1"/>
</dbReference>
<keyword evidence="5 6" id="KW-0472">Membrane</keyword>
<keyword evidence="3 6" id="KW-0812">Transmembrane</keyword>
<dbReference type="STRING" id="6832.A0A553NDF0"/>
<gene>
    <name evidence="8" type="ORF">TCAL_11564</name>
</gene>
<evidence type="ECO:0000256" key="6">
    <source>
        <dbReference type="SAM" id="Phobius"/>
    </source>
</evidence>
<dbReference type="InterPro" id="IPR052954">
    <property type="entry name" value="GPCR-Ligand_Int"/>
</dbReference>
<accession>A0A553NDF0</accession>
<dbReference type="EMBL" id="VCGU01000458">
    <property type="protein sequence ID" value="TRY63470.1"/>
    <property type="molecule type" value="Genomic_DNA"/>
</dbReference>
<proteinExistence type="inferred from homology"/>